<dbReference type="KEGG" id="abp:AGABI1DRAFT132723"/>
<keyword evidence="3" id="KW-1185">Reference proteome</keyword>
<reference evidence="3" key="1">
    <citation type="journal article" date="2012" name="Proc. Natl. Acad. Sci. U.S.A.">
        <title>Genome sequence of the button mushroom Agaricus bisporus reveals mechanisms governing adaptation to a humic-rich ecological niche.</title>
        <authorList>
            <person name="Morin E."/>
            <person name="Kohler A."/>
            <person name="Baker A.R."/>
            <person name="Foulongne-Oriol M."/>
            <person name="Lombard V."/>
            <person name="Nagy L.G."/>
            <person name="Ohm R.A."/>
            <person name="Patyshakuliyeva A."/>
            <person name="Brun A."/>
            <person name="Aerts A.L."/>
            <person name="Bailey A.M."/>
            <person name="Billette C."/>
            <person name="Coutinho P.M."/>
            <person name="Deakin G."/>
            <person name="Doddapaneni H."/>
            <person name="Floudas D."/>
            <person name="Grimwood J."/>
            <person name="Hilden K."/>
            <person name="Kuees U."/>
            <person name="LaButti K.M."/>
            <person name="Lapidus A."/>
            <person name="Lindquist E.A."/>
            <person name="Lucas S.M."/>
            <person name="Murat C."/>
            <person name="Riley R.W."/>
            <person name="Salamov A.A."/>
            <person name="Schmutz J."/>
            <person name="Subramanian V."/>
            <person name="Woesten H.A.B."/>
            <person name="Xu J."/>
            <person name="Eastwood D.C."/>
            <person name="Foster G.D."/>
            <person name="Sonnenberg A.S."/>
            <person name="Cullen D."/>
            <person name="de Vries R.P."/>
            <person name="Lundell T."/>
            <person name="Hibbett D.S."/>
            <person name="Henrissat B."/>
            <person name="Burton K.S."/>
            <person name="Kerrigan R.W."/>
            <person name="Challen M.P."/>
            <person name="Grigoriev I.V."/>
            <person name="Martin F."/>
        </authorList>
    </citation>
    <scope>NUCLEOTIDE SEQUENCE [LARGE SCALE GENOMIC DNA]</scope>
    <source>
        <strain evidence="3">JB137-S8 / ATCC MYA-4627 / FGSC 10392</strain>
    </source>
</reference>
<dbReference type="AlphaFoldDB" id="K5WI46"/>
<dbReference type="Proteomes" id="UP000008493">
    <property type="component" value="Unassembled WGS sequence"/>
</dbReference>
<evidence type="ECO:0000256" key="1">
    <source>
        <dbReference type="SAM" id="MobiDB-lite"/>
    </source>
</evidence>
<feature type="region of interest" description="Disordered" evidence="1">
    <location>
        <begin position="1"/>
        <end position="63"/>
    </location>
</feature>
<gene>
    <name evidence="2" type="ORF">AGABI1DRAFT_132723</name>
</gene>
<proteinExistence type="predicted"/>
<dbReference type="HOGENOM" id="CLU_1177807_0_0_1"/>
<organism evidence="2 3">
    <name type="scientific">Agaricus bisporus var. burnettii (strain JB137-S8 / ATCC MYA-4627 / FGSC 10392)</name>
    <name type="common">White button mushroom</name>
    <dbReference type="NCBI Taxonomy" id="597362"/>
    <lineage>
        <taxon>Eukaryota</taxon>
        <taxon>Fungi</taxon>
        <taxon>Dikarya</taxon>
        <taxon>Basidiomycota</taxon>
        <taxon>Agaricomycotina</taxon>
        <taxon>Agaricomycetes</taxon>
        <taxon>Agaricomycetidae</taxon>
        <taxon>Agaricales</taxon>
        <taxon>Agaricineae</taxon>
        <taxon>Agaricaceae</taxon>
        <taxon>Agaricus</taxon>
    </lineage>
</organism>
<dbReference type="OMA" id="ESMDTHV"/>
<dbReference type="GeneID" id="18827756"/>
<evidence type="ECO:0000313" key="3">
    <source>
        <dbReference type="Proteomes" id="UP000008493"/>
    </source>
</evidence>
<feature type="compositionally biased region" description="Low complexity" evidence="1">
    <location>
        <begin position="17"/>
        <end position="35"/>
    </location>
</feature>
<dbReference type="EMBL" id="JH971423">
    <property type="protein sequence ID" value="EKM74951.1"/>
    <property type="molecule type" value="Genomic_DNA"/>
</dbReference>
<name>K5WI46_AGABU</name>
<accession>K5WI46</accession>
<evidence type="ECO:0000313" key="2">
    <source>
        <dbReference type="EMBL" id="EKM74951.1"/>
    </source>
</evidence>
<sequence length="243" mass="26948">MSLEIREEDASILSSPTKTALTVTPTTSCPSTPSSTRKRGYISSPTLPPSKKQAKASPQPDPSQSLPYDFWVTVWFNGERTANVATVRTHTILAAFKVTGYVTTCHITPSAGLSKVYTDDHLWLKVTMDYPPSKVVDLLGSPIVTTNQSVVLFTQFPCPTSSIALKELEYLFERRTKLSLASNEITAHPIIPGGRPFTWSRSKLIELTLSIQDNETRRVDNPTIHVLQEAMEIIESMDTHVDE</sequence>
<protein>
    <submittedName>
        <fullName evidence="2">Uncharacterized protein</fullName>
    </submittedName>
</protein>
<dbReference type="RefSeq" id="XP_007334417.1">
    <property type="nucleotide sequence ID" value="XM_007334355.1"/>
</dbReference>
<dbReference type="InParanoid" id="K5WI46"/>